<evidence type="ECO:0000256" key="4">
    <source>
        <dbReference type="ARBA" id="ARBA00023160"/>
    </source>
</evidence>
<reference evidence="6" key="2">
    <citation type="submission" date="2025-08" db="UniProtKB">
        <authorList>
            <consortium name="Ensembl"/>
        </authorList>
    </citation>
    <scope>IDENTIFICATION</scope>
</reference>
<feature type="transmembrane region" description="Helical" evidence="5">
    <location>
        <begin position="308"/>
        <end position="326"/>
    </location>
</feature>
<evidence type="ECO:0000256" key="1">
    <source>
        <dbReference type="ARBA" id="ARBA00005194"/>
    </source>
</evidence>
<keyword evidence="4" id="KW-0276">Fatty acid metabolism</keyword>
<keyword evidence="4" id="KW-0444">Lipid biosynthesis</keyword>
<keyword evidence="5" id="KW-0472">Membrane</keyword>
<dbReference type="PANTHER" id="PTHR42760">
    <property type="entry name" value="SHORT-CHAIN DEHYDROGENASES/REDUCTASES FAMILY MEMBER"/>
    <property type="match status" value="1"/>
</dbReference>
<dbReference type="Pfam" id="PF00106">
    <property type="entry name" value="adh_short"/>
    <property type="match status" value="1"/>
</dbReference>
<dbReference type="InterPro" id="IPR036291">
    <property type="entry name" value="NAD(P)-bd_dom_sf"/>
</dbReference>
<comment type="similarity">
    <text evidence="2">Belongs to the short-chain dehydrogenases/reductases (SDR) family.</text>
</comment>
<dbReference type="AlphaFoldDB" id="A0A8D0CJS0"/>
<dbReference type="OrthoDB" id="294295at2759"/>
<dbReference type="InterPro" id="IPR002347">
    <property type="entry name" value="SDR_fam"/>
</dbReference>
<keyword evidence="4" id="KW-0275">Fatty acid biosynthesis</keyword>
<dbReference type="GO" id="GO:0048038">
    <property type="term" value="F:quinone binding"/>
    <property type="evidence" value="ECO:0007669"/>
    <property type="project" value="TreeGrafter"/>
</dbReference>
<protein>
    <submittedName>
        <fullName evidence="6">Hydroxysteroid (17-beta) dehydrogenase 8</fullName>
    </submittedName>
</protein>
<dbReference type="SUPFAM" id="SSF51735">
    <property type="entry name" value="NAD(P)-binding Rossmann-fold domains"/>
    <property type="match status" value="2"/>
</dbReference>
<dbReference type="GO" id="GO:0016616">
    <property type="term" value="F:oxidoreductase activity, acting on the CH-OH group of donors, NAD or NADP as acceptor"/>
    <property type="evidence" value="ECO:0007669"/>
    <property type="project" value="TreeGrafter"/>
</dbReference>
<evidence type="ECO:0000256" key="3">
    <source>
        <dbReference type="ARBA" id="ARBA00023002"/>
    </source>
</evidence>
<keyword evidence="5" id="KW-1133">Transmembrane helix</keyword>
<gene>
    <name evidence="6" type="primary">HSD17B8</name>
    <name evidence="6" type="synonym">hsd17b8</name>
</gene>
<dbReference type="PRINTS" id="PR00081">
    <property type="entry name" value="GDHRDH"/>
</dbReference>
<keyword evidence="3" id="KW-0560">Oxidoreductase</keyword>
<dbReference type="Ensembl" id="ENSSFOT00015052530.1">
    <property type="protein sequence ID" value="ENSSFOP00015074913.1"/>
    <property type="gene ID" value="ENSSFOG00015026013.1"/>
</dbReference>
<dbReference type="PANTHER" id="PTHR42760:SF83">
    <property type="entry name" value="(3R)-3-HYDROXYACYL-COA DEHYDROGENASE"/>
    <property type="match status" value="1"/>
</dbReference>
<keyword evidence="5" id="KW-0812">Transmembrane</keyword>
<evidence type="ECO:0000256" key="5">
    <source>
        <dbReference type="SAM" id="Phobius"/>
    </source>
</evidence>
<organism evidence="6 7">
    <name type="scientific">Scleropages formosus</name>
    <name type="common">Asian bonytongue</name>
    <name type="synonym">Osteoglossum formosum</name>
    <dbReference type="NCBI Taxonomy" id="113540"/>
    <lineage>
        <taxon>Eukaryota</taxon>
        <taxon>Metazoa</taxon>
        <taxon>Chordata</taxon>
        <taxon>Craniata</taxon>
        <taxon>Vertebrata</taxon>
        <taxon>Euteleostomi</taxon>
        <taxon>Actinopterygii</taxon>
        <taxon>Neopterygii</taxon>
        <taxon>Teleostei</taxon>
        <taxon>Osteoglossocephala</taxon>
        <taxon>Osteoglossomorpha</taxon>
        <taxon>Osteoglossiformes</taxon>
        <taxon>Osteoglossidae</taxon>
        <taxon>Scleropages</taxon>
    </lineage>
</organism>
<dbReference type="GeneTree" id="ENSGT00940000160668"/>
<dbReference type="Gene3D" id="3.40.50.720">
    <property type="entry name" value="NAD(P)-binding Rossmann-like Domain"/>
    <property type="match status" value="1"/>
</dbReference>
<keyword evidence="4" id="KW-0443">Lipid metabolism</keyword>
<evidence type="ECO:0000256" key="2">
    <source>
        <dbReference type="ARBA" id="ARBA00006484"/>
    </source>
</evidence>
<sequence>MAASSRLVSKLAVVTGGGSGIGRAVCQRFASEGASVVVADIDEGSASRTVAALPRGHRAQEHMAAAVDVSSRHSVDRLLTSIQHQYFQPPSLCVSAAGITQDEFLLKMDEEDFDRVIEVNLKGTFLVTQVFSRAMVSSGFPKGSIITIGSIVGKASPSPVYCEREDSVFFLFGTAATSAHCRLRHFLVSSNLVTLFSHQLLTSPNSSVMLSDGEHWPSQLLCLQSWSCRVNKNCCKGAEQVRASCFNTALREAVIHCVCVCTHTHVSIALMSLLCYRFGIRCNCVLPGFIATPMTDKIPEKVLSKVRFYLYIILLSGFMHFCWFAYYLTYRFSAKCFSCVMLSAVSMQPRIRNAKKKKKKNFFF</sequence>
<reference evidence="6 7" key="1">
    <citation type="submission" date="2019-04" db="EMBL/GenBank/DDBJ databases">
        <authorList>
            <consortium name="Wellcome Sanger Institute Data Sharing"/>
        </authorList>
    </citation>
    <scope>NUCLEOTIDE SEQUENCE [LARGE SCALE GENOMIC DNA]</scope>
</reference>
<comment type="pathway">
    <text evidence="1">Lipid metabolism; fatty acid biosynthesis.</text>
</comment>
<name>A0A8D0CJS0_SCLFO</name>
<reference evidence="6" key="3">
    <citation type="submission" date="2025-09" db="UniProtKB">
        <authorList>
            <consortium name="Ensembl"/>
        </authorList>
    </citation>
    <scope>IDENTIFICATION</scope>
</reference>
<keyword evidence="7" id="KW-1185">Reference proteome</keyword>
<dbReference type="Proteomes" id="UP000694397">
    <property type="component" value="Chromosome 23"/>
</dbReference>
<proteinExistence type="inferred from homology"/>
<dbReference type="GO" id="GO:0006633">
    <property type="term" value="P:fatty acid biosynthetic process"/>
    <property type="evidence" value="ECO:0007669"/>
    <property type="project" value="UniProtKB-KW"/>
</dbReference>
<accession>A0A8D0CJS0</accession>
<evidence type="ECO:0000313" key="6">
    <source>
        <dbReference type="Ensembl" id="ENSSFOP00015074913.1"/>
    </source>
</evidence>
<evidence type="ECO:0000313" key="7">
    <source>
        <dbReference type="Proteomes" id="UP000694397"/>
    </source>
</evidence>